<gene>
    <name evidence="1" type="ORF">M8C21_009297</name>
</gene>
<organism evidence="1 2">
    <name type="scientific">Ambrosia artemisiifolia</name>
    <name type="common">Common ragweed</name>
    <dbReference type="NCBI Taxonomy" id="4212"/>
    <lineage>
        <taxon>Eukaryota</taxon>
        <taxon>Viridiplantae</taxon>
        <taxon>Streptophyta</taxon>
        <taxon>Embryophyta</taxon>
        <taxon>Tracheophyta</taxon>
        <taxon>Spermatophyta</taxon>
        <taxon>Magnoliopsida</taxon>
        <taxon>eudicotyledons</taxon>
        <taxon>Gunneridae</taxon>
        <taxon>Pentapetalae</taxon>
        <taxon>asterids</taxon>
        <taxon>campanulids</taxon>
        <taxon>Asterales</taxon>
        <taxon>Asteraceae</taxon>
        <taxon>Asteroideae</taxon>
        <taxon>Heliantheae alliance</taxon>
        <taxon>Heliantheae</taxon>
        <taxon>Ambrosia</taxon>
    </lineage>
</organism>
<reference evidence="1" key="1">
    <citation type="submission" date="2022-06" db="EMBL/GenBank/DDBJ databases">
        <title>Uncovering the hologenomic basis of an extraordinary plant invasion.</title>
        <authorList>
            <person name="Bieker V.C."/>
            <person name="Martin M.D."/>
            <person name="Gilbert T."/>
            <person name="Hodgins K."/>
            <person name="Battlay P."/>
            <person name="Petersen B."/>
            <person name="Wilson J."/>
        </authorList>
    </citation>
    <scope>NUCLEOTIDE SEQUENCE</scope>
    <source>
        <strain evidence="1">AA19_3_7</strain>
        <tissue evidence="1">Leaf</tissue>
    </source>
</reference>
<protein>
    <submittedName>
        <fullName evidence="1">Uncharacterized protein</fullName>
    </submittedName>
</protein>
<evidence type="ECO:0000313" key="1">
    <source>
        <dbReference type="EMBL" id="KAI7748474.1"/>
    </source>
</evidence>
<accession>A0AAD5CWZ8</accession>
<comment type="caution">
    <text evidence="1">The sequence shown here is derived from an EMBL/GenBank/DDBJ whole genome shotgun (WGS) entry which is preliminary data.</text>
</comment>
<dbReference type="AlphaFoldDB" id="A0AAD5CWZ8"/>
<feature type="non-terminal residue" evidence="1">
    <location>
        <position position="95"/>
    </location>
</feature>
<name>A0AAD5CWZ8_AMBAR</name>
<dbReference type="EMBL" id="JAMZMK010006523">
    <property type="protein sequence ID" value="KAI7748474.1"/>
    <property type="molecule type" value="Genomic_DNA"/>
</dbReference>
<evidence type="ECO:0000313" key="2">
    <source>
        <dbReference type="Proteomes" id="UP001206925"/>
    </source>
</evidence>
<proteinExistence type="predicted"/>
<dbReference type="Proteomes" id="UP001206925">
    <property type="component" value="Unassembled WGS sequence"/>
</dbReference>
<sequence>QPPIGCGVWVQMKVSTVAARVPLRHLVVAVLNSSSNNFDKDIFSTGYGQASMNQSRVVCLMSVWIRDPQATLDRDLHILKIKPSRPVQASYGVGH</sequence>
<keyword evidence="2" id="KW-1185">Reference proteome</keyword>